<feature type="domain" description="Glycosyl transferase family 1" evidence="3">
    <location>
        <begin position="205"/>
        <end position="367"/>
    </location>
</feature>
<evidence type="ECO:0000313" key="4">
    <source>
        <dbReference type="EMBL" id="PSH58393.1"/>
    </source>
</evidence>
<keyword evidence="2" id="KW-0808">Transferase</keyword>
<dbReference type="SUPFAM" id="SSF53756">
    <property type="entry name" value="UDP-Glycosyltransferase/glycogen phosphorylase"/>
    <property type="match status" value="1"/>
</dbReference>
<dbReference type="Gene3D" id="3.40.50.2000">
    <property type="entry name" value="Glycogen Phosphorylase B"/>
    <property type="match status" value="2"/>
</dbReference>
<gene>
    <name evidence="4" type="ORF">CU100_12365</name>
</gene>
<protein>
    <recommendedName>
        <fullName evidence="3">Glycosyl transferase family 1 domain-containing protein</fullName>
    </recommendedName>
</protein>
<dbReference type="PANTHER" id="PTHR12526:SF510">
    <property type="entry name" value="D-INOSITOL 3-PHOSPHATE GLYCOSYLTRANSFERASE"/>
    <property type="match status" value="1"/>
</dbReference>
<evidence type="ECO:0000256" key="1">
    <source>
        <dbReference type="ARBA" id="ARBA00022676"/>
    </source>
</evidence>
<keyword evidence="1" id="KW-0328">Glycosyltransferase</keyword>
<sequence length="427" mass="46655">MKLAVLTPTLKISAIGRVASLVARSLVAQGHDVVTISSQSEELLEHETHDFPSPPIAWNDHAQVNDVLQGQADAVVYHVGDNYSYHKGCIEWMPRFRGVVCLHDFFLGNLFLGWREKNVPESSAILTGWYGSAAANAFSGFGNIDDFIEGTRETSPLTEWICSMASGVVTHSSWGVDRVLKSCPGPVKVVPLAYDAENFDAAGPDLDKEKFKLLTVGNVNFNKRVESVITSIGRSSILRDHTIYRLVGAVRPEIREKLSRLASEHGVTLRISGQIDDTELRKAMLEADVISCLRSPVLEAASASAIEAMLYGKPTVVTNSGFYQEIPDNCTMKIDPADEIASLQYALERLLQEDDLRVSVGSCAQKWASKTFSSDNYAARLVETSELANAADPLISMANTFSAIVRGWGGGEKIMSLEETLSPLKVF</sequence>
<keyword evidence="5" id="KW-1185">Reference proteome</keyword>
<dbReference type="OrthoDB" id="5172124at2"/>
<evidence type="ECO:0000259" key="3">
    <source>
        <dbReference type="Pfam" id="PF00534"/>
    </source>
</evidence>
<name>A0A2P7AW24_9HYPH</name>
<organism evidence="4 5">
    <name type="scientific">Phyllobacterium endophyticum</name>
    <dbReference type="NCBI Taxonomy" id="1149773"/>
    <lineage>
        <taxon>Bacteria</taxon>
        <taxon>Pseudomonadati</taxon>
        <taxon>Pseudomonadota</taxon>
        <taxon>Alphaproteobacteria</taxon>
        <taxon>Hyphomicrobiales</taxon>
        <taxon>Phyllobacteriaceae</taxon>
        <taxon>Phyllobacterium</taxon>
    </lineage>
</organism>
<reference evidence="5" key="1">
    <citation type="submission" date="2017-11" db="EMBL/GenBank/DDBJ databases">
        <authorList>
            <person name="Kuznetsova I."/>
            <person name="Sazanova A."/>
            <person name="Chirak E."/>
            <person name="Safronova V."/>
            <person name="Willems A."/>
        </authorList>
    </citation>
    <scope>NUCLEOTIDE SEQUENCE [LARGE SCALE GENOMIC DNA]</scope>
    <source>
        <strain evidence="5">PEPV15</strain>
    </source>
</reference>
<proteinExistence type="predicted"/>
<dbReference type="PANTHER" id="PTHR12526">
    <property type="entry name" value="GLYCOSYLTRANSFERASE"/>
    <property type="match status" value="1"/>
</dbReference>
<evidence type="ECO:0000256" key="2">
    <source>
        <dbReference type="ARBA" id="ARBA00022679"/>
    </source>
</evidence>
<dbReference type="AlphaFoldDB" id="A0A2P7AW24"/>
<dbReference type="RefSeq" id="WP_106716835.1">
    <property type="nucleotide sequence ID" value="NZ_JACHXT010000001.1"/>
</dbReference>
<comment type="caution">
    <text evidence="4">The sequence shown here is derived from an EMBL/GenBank/DDBJ whole genome shotgun (WGS) entry which is preliminary data.</text>
</comment>
<dbReference type="InterPro" id="IPR001296">
    <property type="entry name" value="Glyco_trans_1"/>
</dbReference>
<dbReference type="EMBL" id="PGGN01000002">
    <property type="protein sequence ID" value="PSH58393.1"/>
    <property type="molecule type" value="Genomic_DNA"/>
</dbReference>
<dbReference type="GO" id="GO:0016757">
    <property type="term" value="F:glycosyltransferase activity"/>
    <property type="evidence" value="ECO:0007669"/>
    <property type="project" value="UniProtKB-KW"/>
</dbReference>
<dbReference type="Proteomes" id="UP000241158">
    <property type="component" value="Unassembled WGS sequence"/>
</dbReference>
<evidence type="ECO:0000313" key="5">
    <source>
        <dbReference type="Proteomes" id="UP000241158"/>
    </source>
</evidence>
<accession>A0A2P7AW24</accession>
<dbReference type="Pfam" id="PF00534">
    <property type="entry name" value="Glycos_transf_1"/>
    <property type="match status" value="1"/>
</dbReference>
<dbReference type="CDD" id="cd03801">
    <property type="entry name" value="GT4_PimA-like"/>
    <property type="match status" value="1"/>
</dbReference>